<evidence type="ECO:0000313" key="6">
    <source>
        <dbReference type="EMBL" id="GLI34671.1"/>
    </source>
</evidence>
<feature type="transmembrane region" description="Helical" evidence="5">
    <location>
        <begin position="127"/>
        <end position="148"/>
    </location>
</feature>
<name>A0A9W6FTX8_9BACT</name>
<dbReference type="AlphaFoldDB" id="A0A9W6FTX8"/>
<keyword evidence="4 5" id="KW-0472">Membrane</keyword>
<accession>A0A9W6FTX8</accession>
<dbReference type="Proteomes" id="UP001144372">
    <property type="component" value="Unassembled WGS sequence"/>
</dbReference>
<keyword evidence="3 5" id="KW-1133">Transmembrane helix</keyword>
<comment type="caution">
    <text evidence="6">The sequence shown here is derived from an EMBL/GenBank/DDBJ whole genome shotgun (WGS) entry which is preliminary data.</text>
</comment>
<evidence type="ECO:0000256" key="3">
    <source>
        <dbReference type="ARBA" id="ARBA00022989"/>
    </source>
</evidence>
<evidence type="ECO:0000256" key="5">
    <source>
        <dbReference type="SAM" id="Phobius"/>
    </source>
</evidence>
<proteinExistence type="predicted"/>
<dbReference type="GO" id="GO:0046873">
    <property type="term" value="F:metal ion transmembrane transporter activity"/>
    <property type="evidence" value="ECO:0007669"/>
    <property type="project" value="InterPro"/>
</dbReference>
<feature type="transmembrane region" description="Helical" evidence="5">
    <location>
        <begin position="40"/>
        <end position="62"/>
    </location>
</feature>
<comment type="subcellular location">
    <subcellularLocation>
        <location evidence="1">Membrane</location>
        <topology evidence="1">Multi-pass membrane protein</topology>
    </subcellularLocation>
</comment>
<feature type="transmembrane region" description="Helical" evidence="5">
    <location>
        <begin position="83"/>
        <end position="107"/>
    </location>
</feature>
<evidence type="ECO:0000256" key="4">
    <source>
        <dbReference type="ARBA" id="ARBA00023136"/>
    </source>
</evidence>
<protein>
    <submittedName>
        <fullName evidence="6">Uncharacterized protein</fullName>
    </submittedName>
</protein>
<organism evidence="6 7">
    <name type="scientific">Desulforhabdus amnigena</name>
    <dbReference type="NCBI Taxonomy" id="40218"/>
    <lineage>
        <taxon>Bacteria</taxon>
        <taxon>Pseudomonadati</taxon>
        <taxon>Thermodesulfobacteriota</taxon>
        <taxon>Syntrophobacteria</taxon>
        <taxon>Syntrophobacterales</taxon>
        <taxon>Syntrophobacteraceae</taxon>
        <taxon>Desulforhabdus</taxon>
    </lineage>
</organism>
<sequence length="235" mass="25520">MEKVFLFACLFYLAYPITFFLLKLDLKSIGRAMIEPRLDFSGPYLAMVIGLVGTTIAPWMQFYQQASVAEKNISMQDYKYSHLDTIAGCIMVNIVAVCIIVVCALTLHRTGIRIEFATDAARVLKPLAGAGSGYLFGFGLWNASLFAASILPLSTAYTICEALGCPLCQNSCCVRGVLRSAGSPSIFRSPLAAPLLERACAGPLPDDNHPMLPVAPSLPSRRISTKGRKTHLIKL</sequence>
<evidence type="ECO:0000256" key="1">
    <source>
        <dbReference type="ARBA" id="ARBA00004141"/>
    </source>
</evidence>
<gene>
    <name evidence="6" type="ORF">DAMNIGENAA_21040</name>
</gene>
<dbReference type="InterPro" id="IPR001046">
    <property type="entry name" value="NRAMP_fam"/>
</dbReference>
<keyword evidence="2 5" id="KW-0812">Transmembrane</keyword>
<dbReference type="EMBL" id="BSDR01000001">
    <property type="protein sequence ID" value="GLI34671.1"/>
    <property type="molecule type" value="Genomic_DNA"/>
</dbReference>
<keyword evidence="7" id="KW-1185">Reference proteome</keyword>
<evidence type="ECO:0000256" key="2">
    <source>
        <dbReference type="ARBA" id="ARBA00022692"/>
    </source>
</evidence>
<dbReference type="GO" id="GO:0016020">
    <property type="term" value="C:membrane"/>
    <property type="evidence" value="ECO:0007669"/>
    <property type="project" value="UniProtKB-SubCell"/>
</dbReference>
<evidence type="ECO:0000313" key="7">
    <source>
        <dbReference type="Proteomes" id="UP001144372"/>
    </source>
</evidence>
<reference evidence="6" key="1">
    <citation type="submission" date="2022-12" db="EMBL/GenBank/DDBJ databases">
        <title>Reference genome sequencing for broad-spectrum identification of bacterial and archaeal isolates by mass spectrometry.</title>
        <authorList>
            <person name="Sekiguchi Y."/>
            <person name="Tourlousse D.M."/>
        </authorList>
    </citation>
    <scope>NUCLEOTIDE SEQUENCE</scope>
    <source>
        <strain evidence="6">ASRB1</strain>
    </source>
</reference>
<dbReference type="Pfam" id="PF01566">
    <property type="entry name" value="Nramp"/>
    <property type="match status" value="1"/>
</dbReference>